<accession>A0A840URU8</accession>
<keyword evidence="3" id="KW-1185">Reference proteome</keyword>
<dbReference type="AlphaFoldDB" id="A0A840URU8"/>
<gene>
    <name evidence="2" type="ORF">HNR32_000681</name>
</gene>
<evidence type="ECO:0000313" key="3">
    <source>
        <dbReference type="Proteomes" id="UP000559117"/>
    </source>
</evidence>
<organism evidence="2 3">
    <name type="scientific">Pectinatus brassicae</name>
    <dbReference type="NCBI Taxonomy" id="862415"/>
    <lineage>
        <taxon>Bacteria</taxon>
        <taxon>Bacillati</taxon>
        <taxon>Bacillota</taxon>
        <taxon>Negativicutes</taxon>
        <taxon>Selenomonadales</taxon>
        <taxon>Selenomonadaceae</taxon>
        <taxon>Pectinatus</taxon>
    </lineage>
</organism>
<comment type="caution">
    <text evidence="2">The sequence shown here is derived from an EMBL/GenBank/DDBJ whole genome shotgun (WGS) entry which is preliminary data.</text>
</comment>
<reference evidence="2 3" key="1">
    <citation type="submission" date="2020-08" db="EMBL/GenBank/DDBJ databases">
        <title>Genomic Encyclopedia of Type Strains, Phase IV (KMG-IV): sequencing the most valuable type-strain genomes for metagenomic binning, comparative biology and taxonomic classification.</title>
        <authorList>
            <person name="Goeker M."/>
        </authorList>
    </citation>
    <scope>NUCLEOTIDE SEQUENCE [LARGE SCALE GENOMIC DNA]</scope>
    <source>
        <strain evidence="2 3">DSM 24661</strain>
    </source>
</reference>
<protein>
    <submittedName>
        <fullName evidence="2">Uncharacterized protein</fullName>
    </submittedName>
</protein>
<dbReference type="Proteomes" id="UP000559117">
    <property type="component" value="Unassembled WGS sequence"/>
</dbReference>
<feature type="compositionally biased region" description="Polar residues" evidence="1">
    <location>
        <begin position="25"/>
        <end position="36"/>
    </location>
</feature>
<dbReference type="EMBL" id="JACHFH010000006">
    <property type="protein sequence ID" value="MBB5335554.1"/>
    <property type="molecule type" value="Genomic_DNA"/>
</dbReference>
<evidence type="ECO:0000256" key="1">
    <source>
        <dbReference type="SAM" id="MobiDB-lite"/>
    </source>
</evidence>
<proteinExistence type="predicted"/>
<evidence type="ECO:0000313" key="2">
    <source>
        <dbReference type="EMBL" id="MBB5335554.1"/>
    </source>
</evidence>
<sequence length="46" mass="4954">MHSIKSPPHRSQVQASYDAIGDVKTGSSPGSESSFFQAFPEKYPVA</sequence>
<name>A0A840URU8_9FIRM</name>
<feature type="region of interest" description="Disordered" evidence="1">
    <location>
        <begin position="1"/>
        <end position="46"/>
    </location>
</feature>